<comment type="caution">
    <text evidence="2">The sequence shown here is derived from an EMBL/GenBank/DDBJ whole genome shotgun (WGS) entry which is preliminary data.</text>
</comment>
<dbReference type="Proteomes" id="UP000735302">
    <property type="component" value="Unassembled WGS sequence"/>
</dbReference>
<evidence type="ECO:0000313" key="3">
    <source>
        <dbReference type="Proteomes" id="UP000735302"/>
    </source>
</evidence>
<evidence type="ECO:0000256" key="1">
    <source>
        <dbReference type="ARBA" id="ARBA00023157"/>
    </source>
</evidence>
<dbReference type="InterPro" id="IPR035976">
    <property type="entry name" value="Sushi/SCR/CCP_sf"/>
</dbReference>
<protein>
    <recommendedName>
        <fullName evidence="4">Sushi domain-containing protein</fullName>
    </recommendedName>
</protein>
<keyword evidence="1" id="KW-1015">Disulfide bond</keyword>
<dbReference type="EMBL" id="BLXT01007141">
    <property type="protein sequence ID" value="GFO36790.1"/>
    <property type="molecule type" value="Genomic_DNA"/>
</dbReference>
<evidence type="ECO:0000313" key="2">
    <source>
        <dbReference type="EMBL" id="GFO36790.1"/>
    </source>
</evidence>
<name>A0AAV4CY42_9GAST</name>
<gene>
    <name evidence="2" type="ORF">PoB_006329500</name>
</gene>
<organism evidence="2 3">
    <name type="scientific">Plakobranchus ocellatus</name>
    <dbReference type="NCBI Taxonomy" id="259542"/>
    <lineage>
        <taxon>Eukaryota</taxon>
        <taxon>Metazoa</taxon>
        <taxon>Spiralia</taxon>
        <taxon>Lophotrochozoa</taxon>
        <taxon>Mollusca</taxon>
        <taxon>Gastropoda</taxon>
        <taxon>Heterobranchia</taxon>
        <taxon>Euthyneura</taxon>
        <taxon>Panpulmonata</taxon>
        <taxon>Sacoglossa</taxon>
        <taxon>Placobranchoidea</taxon>
        <taxon>Plakobranchidae</taxon>
        <taxon>Plakobranchus</taxon>
    </lineage>
</organism>
<accession>A0AAV4CY42</accession>
<reference evidence="2 3" key="1">
    <citation type="journal article" date="2021" name="Elife">
        <title>Chloroplast acquisition without the gene transfer in kleptoplastic sea slugs, Plakobranchus ocellatus.</title>
        <authorList>
            <person name="Maeda T."/>
            <person name="Takahashi S."/>
            <person name="Yoshida T."/>
            <person name="Shimamura S."/>
            <person name="Takaki Y."/>
            <person name="Nagai Y."/>
            <person name="Toyoda A."/>
            <person name="Suzuki Y."/>
            <person name="Arimoto A."/>
            <person name="Ishii H."/>
            <person name="Satoh N."/>
            <person name="Nishiyama T."/>
            <person name="Hasebe M."/>
            <person name="Maruyama T."/>
            <person name="Minagawa J."/>
            <person name="Obokata J."/>
            <person name="Shigenobu S."/>
        </authorList>
    </citation>
    <scope>NUCLEOTIDE SEQUENCE [LARGE SCALE GENOMIC DNA]</scope>
</reference>
<dbReference type="SUPFAM" id="SSF57535">
    <property type="entry name" value="Complement control module/SCR domain"/>
    <property type="match status" value="1"/>
</dbReference>
<proteinExistence type="predicted"/>
<dbReference type="AlphaFoldDB" id="A0AAV4CY42"/>
<keyword evidence="3" id="KW-1185">Reference proteome</keyword>
<sequence>MQSTSADSVATYVCMAGAAPSSPVMSTTCQIESGQWSPIPEPCYVVTCGQPPIVNTTDVALKTRSISGAYPGLDAEELQMAYEGQALYTCKDGIFLIRVAHYCLKSFDPWKRLWRKKGKVEEREK</sequence>
<evidence type="ECO:0008006" key="4">
    <source>
        <dbReference type="Google" id="ProtNLM"/>
    </source>
</evidence>